<dbReference type="RefSeq" id="WP_380599073.1">
    <property type="nucleotide sequence ID" value="NZ_JBHSDU010000003.1"/>
</dbReference>
<organism evidence="1 2">
    <name type="scientific">Steroidobacter flavus</name>
    <dbReference type="NCBI Taxonomy" id="1842136"/>
    <lineage>
        <taxon>Bacteria</taxon>
        <taxon>Pseudomonadati</taxon>
        <taxon>Pseudomonadota</taxon>
        <taxon>Gammaproteobacteria</taxon>
        <taxon>Steroidobacterales</taxon>
        <taxon>Steroidobacteraceae</taxon>
        <taxon>Steroidobacter</taxon>
    </lineage>
</organism>
<evidence type="ECO:0008006" key="3">
    <source>
        <dbReference type="Google" id="ProtNLM"/>
    </source>
</evidence>
<dbReference type="EMBL" id="JBHSDU010000003">
    <property type="protein sequence ID" value="MFC4311063.1"/>
    <property type="molecule type" value="Genomic_DNA"/>
</dbReference>
<accession>A0ABV8SWN5</accession>
<dbReference type="Proteomes" id="UP001595904">
    <property type="component" value="Unassembled WGS sequence"/>
</dbReference>
<evidence type="ECO:0000313" key="1">
    <source>
        <dbReference type="EMBL" id="MFC4311063.1"/>
    </source>
</evidence>
<comment type="caution">
    <text evidence="1">The sequence shown here is derived from an EMBL/GenBank/DDBJ whole genome shotgun (WGS) entry which is preliminary data.</text>
</comment>
<proteinExistence type="predicted"/>
<evidence type="ECO:0000313" key="2">
    <source>
        <dbReference type="Proteomes" id="UP001595904"/>
    </source>
</evidence>
<keyword evidence="2" id="KW-1185">Reference proteome</keyword>
<sequence>MALRDPNVAKLQLVARALGPLREQVVFVGGCAVGLLITDEAAAPVRATLDVDLVVSVSALSAYHGLEKDLSTLGFKRDMSADAPICRWRYRGLEVDVMPTDPGILGFSNRWYPLAVSSAQPFKLPDGDDIRLIAAPVFVATKFEAHADRGSGDLLASHDLEDIVNVIDGRPGLLNEIATSPRELREYLAQRCRALLATPLFAEYLPGLIAPGEDQADRAQGVHERIQAIAS</sequence>
<gene>
    <name evidence="1" type="ORF">ACFPN2_18340</name>
</gene>
<protein>
    <recommendedName>
        <fullName evidence="3">Nucleotidyl transferase AbiEii/AbiGii toxin family protein</fullName>
    </recommendedName>
</protein>
<reference evidence="2" key="1">
    <citation type="journal article" date="2019" name="Int. J. Syst. Evol. Microbiol.">
        <title>The Global Catalogue of Microorganisms (GCM) 10K type strain sequencing project: providing services to taxonomists for standard genome sequencing and annotation.</title>
        <authorList>
            <consortium name="The Broad Institute Genomics Platform"/>
            <consortium name="The Broad Institute Genome Sequencing Center for Infectious Disease"/>
            <person name="Wu L."/>
            <person name="Ma J."/>
        </authorList>
    </citation>
    <scope>NUCLEOTIDE SEQUENCE [LARGE SCALE GENOMIC DNA]</scope>
    <source>
        <strain evidence="2">CGMCC 1.10759</strain>
    </source>
</reference>
<name>A0ABV8SWN5_9GAMM</name>